<name>A0A0A0BWC4_9CELL</name>
<evidence type="ECO:0000313" key="3">
    <source>
        <dbReference type="Proteomes" id="UP000029839"/>
    </source>
</evidence>
<proteinExistence type="predicted"/>
<sequence length="692" mass="76989">MYASAKVPLVVRRSNFDFSRQADPGALEYYKIHGCISEDVGFGHKSRMLLTEEDYESYADFREAAFRALSADILTKDLLIVGQSLVDPHLKELVRDALRIRAKSGTPGRVFVLAFARDEQRALIHQGRGAEVYFGSLDSLLGGLLESLPPEEQRASDASPIEVFEPTLLPAALISVTTDAAHAMSLMPNVRAVFNGSPATYADIAAGHTFRRSEHARIVESLAERPIAVLLGAGGVGKTTLARQVLLDIGNGVDAAWEHTNAFPLRADYWIEYEKRLREFGKRAVLLVDDCVDNLSQVSQIADHLGRESNPALRVLLTATTGKWQQRSKSRYVFSHGNAFTLSRLSREDINELLRLTALAAIRELVEPSFLSLPPGEQFRILRERCSADMYVCMKNIFASEELDYILLREYGELEQSAQDIYRSVSALEALGARVHRQLVMRLLGLEAGALAATLASLTGIVTEFDIRPRDGLFGWETRHRVIAATIARYKYAQQAELDRLFEALIDSINPSVRLEVETARALCTEEYGIDRLSDPTRQVDLLHKVVRLLPGESIPRHRLIRHLIDQDRLDDAARELRNAGDAIRPNPVLARYEVLLLVRKAELTPGLMAEDRVAILLDAAAKANGIITRYPDDMHSYRIYGDVGIALAGRGAGVEVLQDAIRKASEAETRILDPALGEVRRRMESELRKAA</sequence>
<dbReference type="Proteomes" id="UP000029839">
    <property type="component" value="Unassembled WGS sequence"/>
</dbReference>
<feature type="domain" description="Novel STAND NTPase 5" evidence="1">
    <location>
        <begin position="194"/>
        <end position="330"/>
    </location>
</feature>
<dbReference type="Pfam" id="PF25199">
    <property type="entry name" value="nSTAND_NTPase5"/>
    <property type="match status" value="1"/>
</dbReference>
<protein>
    <recommendedName>
        <fullName evidence="1">Novel STAND NTPase 5 domain-containing protein</fullName>
    </recommendedName>
</protein>
<dbReference type="Pfam" id="PF13289">
    <property type="entry name" value="SIR2_2"/>
    <property type="match status" value="1"/>
</dbReference>
<gene>
    <name evidence="2" type="ORF">N868_07025</name>
</gene>
<dbReference type="InterPro" id="IPR027417">
    <property type="entry name" value="P-loop_NTPase"/>
</dbReference>
<dbReference type="AlphaFoldDB" id="A0A0A0BWC4"/>
<reference evidence="2 3" key="2">
    <citation type="journal article" date="2015" name="Stand. Genomic Sci.">
        <title>Draft genome sequence of Cellulomonas carbonis T26(T) and comparative analysis of six Cellulomonas genomes.</title>
        <authorList>
            <person name="Zhuang W."/>
            <person name="Zhang S."/>
            <person name="Xia X."/>
            <person name="Wang G."/>
        </authorList>
    </citation>
    <scope>NUCLEOTIDE SEQUENCE [LARGE SCALE GENOMIC DNA]</scope>
    <source>
        <strain evidence="2 3">T26</strain>
    </source>
</reference>
<comment type="caution">
    <text evidence="2">The sequence shown here is derived from an EMBL/GenBank/DDBJ whole genome shotgun (WGS) entry which is preliminary data.</text>
</comment>
<dbReference type="SUPFAM" id="SSF52540">
    <property type="entry name" value="P-loop containing nucleoside triphosphate hydrolases"/>
    <property type="match status" value="1"/>
</dbReference>
<dbReference type="EMBL" id="AXCY01000002">
    <property type="protein sequence ID" value="KGM12688.1"/>
    <property type="molecule type" value="Genomic_DNA"/>
</dbReference>
<dbReference type="InterPro" id="IPR057574">
    <property type="entry name" value="nSTAND_NTPase5_dom"/>
</dbReference>
<organism evidence="2 3">
    <name type="scientific">Cellulomonas carbonis T26</name>
    <dbReference type="NCBI Taxonomy" id="947969"/>
    <lineage>
        <taxon>Bacteria</taxon>
        <taxon>Bacillati</taxon>
        <taxon>Actinomycetota</taxon>
        <taxon>Actinomycetes</taxon>
        <taxon>Micrococcales</taxon>
        <taxon>Cellulomonadaceae</taxon>
        <taxon>Cellulomonas</taxon>
    </lineage>
</organism>
<evidence type="ECO:0000313" key="2">
    <source>
        <dbReference type="EMBL" id="KGM12688.1"/>
    </source>
</evidence>
<keyword evidence="3" id="KW-1185">Reference proteome</keyword>
<reference evidence="2 3" key="1">
    <citation type="submission" date="2013-08" db="EMBL/GenBank/DDBJ databases">
        <title>Genome sequencing of Cellulomonas carbonis T26.</title>
        <authorList>
            <person name="Chen F."/>
            <person name="Li Y."/>
            <person name="Wang G."/>
        </authorList>
    </citation>
    <scope>NUCLEOTIDE SEQUENCE [LARGE SCALE GENOMIC DNA]</scope>
    <source>
        <strain evidence="2 3">T26</strain>
    </source>
</reference>
<evidence type="ECO:0000259" key="1">
    <source>
        <dbReference type="Pfam" id="PF25199"/>
    </source>
</evidence>
<accession>A0A0A0BWC4</accession>